<name>A0A8T1BR84_9STRA</name>
<dbReference type="Proteomes" id="UP000736787">
    <property type="component" value="Unassembled WGS sequence"/>
</dbReference>
<dbReference type="Pfam" id="PF17921">
    <property type="entry name" value="Integrase_H2C2"/>
    <property type="match status" value="1"/>
</dbReference>
<comment type="caution">
    <text evidence="2">The sequence shown here is derived from an EMBL/GenBank/DDBJ whole genome shotgun (WGS) entry which is preliminary data.</text>
</comment>
<gene>
    <name evidence="2" type="ORF">PC117_g19868</name>
</gene>
<dbReference type="AlphaFoldDB" id="A0A8T1BR84"/>
<dbReference type="EMBL" id="RCMK01000890">
    <property type="protein sequence ID" value="KAG2908682.1"/>
    <property type="molecule type" value="Genomic_DNA"/>
</dbReference>
<reference evidence="2" key="1">
    <citation type="submission" date="2018-10" db="EMBL/GenBank/DDBJ databases">
        <title>Effector identification in a new, highly contiguous assembly of the strawberry crown rot pathogen Phytophthora cactorum.</title>
        <authorList>
            <person name="Armitage A.D."/>
            <person name="Nellist C.F."/>
            <person name="Bates H."/>
            <person name="Vickerstaff R.J."/>
            <person name="Harrison R.J."/>
        </authorList>
    </citation>
    <scope>NUCLEOTIDE SEQUENCE</scope>
    <source>
        <strain evidence="2">4040</strain>
    </source>
</reference>
<evidence type="ECO:0000313" key="2">
    <source>
        <dbReference type="EMBL" id="KAG2908682.1"/>
    </source>
</evidence>
<dbReference type="VEuPathDB" id="FungiDB:PC110_g11334"/>
<dbReference type="Gene3D" id="1.10.340.70">
    <property type="match status" value="1"/>
</dbReference>
<accession>A0A8T1BR84</accession>
<organism evidence="2 3">
    <name type="scientific">Phytophthora cactorum</name>
    <dbReference type="NCBI Taxonomy" id="29920"/>
    <lineage>
        <taxon>Eukaryota</taxon>
        <taxon>Sar</taxon>
        <taxon>Stramenopiles</taxon>
        <taxon>Oomycota</taxon>
        <taxon>Peronosporomycetes</taxon>
        <taxon>Peronosporales</taxon>
        <taxon>Peronosporaceae</taxon>
        <taxon>Phytophthora</taxon>
    </lineage>
</organism>
<protein>
    <recommendedName>
        <fullName evidence="1">Integrase zinc-binding domain-containing protein</fullName>
    </recommendedName>
</protein>
<evidence type="ECO:0000313" key="3">
    <source>
        <dbReference type="Proteomes" id="UP000736787"/>
    </source>
</evidence>
<sequence length="73" mass="8225">MCGKIADEYKVDKSGLLLYCPRTKKTDGERDLIAKLVVPEELQQDVLHHYHSSLEGGQQGIGSTCQRIRSHFP</sequence>
<dbReference type="InterPro" id="IPR041588">
    <property type="entry name" value="Integrase_H2C2"/>
</dbReference>
<feature type="domain" description="Integrase zinc-binding" evidence="1">
    <location>
        <begin position="38"/>
        <end position="72"/>
    </location>
</feature>
<proteinExistence type="predicted"/>
<evidence type="ECO:0000259" key="1">
    <source>
        <dbReference type="Pfam" id="PF17921"/>
    </source>
</evidence>